<keyword evidence="1" id="KW-0812">Transmembrane</keyword>
<protein>
    <submittedName>
        <fullName evidence="2">Uncharacterized protein</fullName>
    </submittedName>
</protein>
<proteinExistence type="predicted"/>
<evidence type="ECO:0000313" key="2">
    <source>
        <dbReference type="EnsemblMetazoa" id="GPPI040547-PA"/>
    </source>
</evidence>
<organism evidence="2 3">
    <name type="scientific">Glossina palpalis gambiensis</name>
    <dbReference type="NCBI Taxonomy" id="67801"/>
    <lineage>
        <taxon>Eukaryota</taxon>
        <taxon>Metazoa</taxon>
        <taxon>Ecdysozoa</taxon>
        <taxon>Arthropoda</taxon>
        <taxon>Hexapoda</taxon>
        <taxon>Insecta</taxon>
        <taxon>Pterygota</taxon>
        <taxon>Neoptera</taxon>
        <taxon>Endopterygota</taxon>
        <taxon>Diptera</taxon>
        <taxon>Brachycera</taxon>
        <taxon>Muscomorpha</taxon>
        <taxon>Hippoboscoidea</taxon>
        <taxon>Glossinidae</taxon>
        <taxon>Glossina</taxon>
    </lineage>
</organism>
<keyword evidence="3" id="KW-1185">Reference proteome</keyword>
<dbReference type="AlphaFoldDB" id="A0A1B0BU30"/>
<evidence type="ECO:0000256" key="1">
    <source>
        <dbReference type="SAM" id="Phobius"/>
    </source>
</evidence>
<reference evidence="3" key="1">
    <citation type="submission" date="2015-01" db="EMBL/GenBank/DDBJ databases">
        <authorList>
            <person name="Aksoy S."/>
            <person name="Warren W."/>
            <person name="Wilson R.K."/>
        </authorList>
    </citation>
    <scope>NUCLEOTIDE SEQUENCE [LARGE SCALE GENOMIC DNA]</scope>
    <source>
        <strain evidence="3">IAEA</strain>
    </source>
</reference>
<keyword evidence="1" id="KW-1133">Transmembrane helix</keyword>
<accession>A0A1B0BU30</accession>
<reference evidence="2" key="2">
    <citation type="submission" date="2020-05" db="UniProtKB">
        <authorList>
            <consortium name="EnsemblMetazoa"/>
        </authorList>
    </citation>
    <scope>IDENTIFICATION</scope>
    <source>
        <strain evidence="2">IAEA</strain>
    </source>
</reference>
<feature type="transmembrane region" description="Helical" evidence="1">
    <location>
        <begin position="20"/>
        <end position="42"/>
    </location>
</feature>
<evidence type="ECO:0000313" key="3">
    <source>
        <dbReference type="Proteomes" id="UP000092460"/>
    </source>
</evidence>
<name>A0A1B0BU30_9MUSC</name>
<dbReference type="EnsemblMetazoa" id="GPPI040547-RA">
    <property type="protein sequence ID" value="GPPI040547-PA"/>
    <property type="gene ID" value="GPPI040547"/>
</dbReference>
<dbReference type="EMBL" id="JXJN01020461">
    <property type="status" value="NOT_ANNOTATED_CDS"/>
    <property type="molecule type" value="Genomic_DNA"/>
</dbReference>
<sequence>MRGFGSKLHIADVLRRFYTLYSGQAAFIGFYAWLKPMVLMLLQDRSLYNNIFLYCTVTAGGKDLLISMPKREQTSNKQEKTCVFAGEVVELFRNTPPRSILFQKFVRYRT</sequence>
<dbReference type="VEuPathDB" id="VectorBase:GPPI040547"/>
<keyword evidence="1" id="KW-0472">Membrane</keyword>
<dbReference type="Proteomes" id="UP000092460">
    <property type="component" value="Unassembled WGS sequence"/>
</dbReference>